<reference evidence="2 3" key="1">
    <citation type="submission" date="2018-10" db="EMBL/GenBank/DDBJ databases">
        <title>Phylogenomics of Brevibacillus.</title>
        <authorList>
            <person name="Dunlap C."/>
        </authorList>
    </citation>
    <scope>NUCLEOTIDE SEQUENCE [LARGE SCALE GENOMIC DNA]</scope>
    <source>
        <strain evidence="2 3">JCM 15716</strain>
    </source>
</reference>
<dbReference type="EMBL" id="RHHQ01000007">
    <property type="protein sequence ID" value="RNB90400.1"/>
    <property type="molecule type" value="Genomic_DNA"/>
</dbReference>
<organism evidence="2 3">
    <name type="scientific">Brevibacillus fluminis</name>
    <dbReference type="NCBI Taxonomy" id="511487"/>
    <lineage>
        <taxon>Bacteria</taxon>
        <taxon>Bacillati</taxon>
        <taxon>Bacillota</taxon>
        <taxon>Bacilli</taxon>
        <taxon>Bacillales</taxon>
        <taxon>Paenibacillaceae</taxon>
        <taxon>Brevibacillus</taxon>
    </lineage>
</organism>
<keyword evidence="1" id="KW-0472">Membrane</keyword>
<keyword evidence="3" id="KW-1185">Reference proteome</keyword>
<gene>
    <name evidence="2" type="ORF">EDM56_07760</name>
</gene>
<proteinExistence type="predicted"/>
<keyword evidence="1" id="KW-1133">Transmembrane helix</keyword>
<sequence length="159" mass="18376">MRVARKKLILLPNLLLLVFPPTNIPKRLGPPSRAELFLNIMEKSGQISVFTIPLFLQIHLDSLENRFSLFFMAVALLLYYTCWLRFFLAGRDYSLLYKPFWNIPLPLAISPVVYFLFFAANMESLRGISLPLHKFKQPITLATSENITLVSTQRLVDFL</sequence>
<feature type="transmembrane region" description="Helical" evidence="1">
    <location>
        <begin position="100"/>
        <end position="120"/>
    </location>
</feature>
<keyword evidence="1" id="KW-0812">Transmembrane</keyword>
<evidence type="ECO:0000313" key="2">
    <source>
        <dbReference type="EMBL" id="RNB90400.1"/>
    </source>
</evidence>
<dbReference type="AlphaFoldDB" id="A0A3M8DQK0"/>
<evidence type="ECO:0000313" key="3">
    <source>
        <dbReference type="Proteomes" id="UP000271031"/>
    </source>
</evidence>
<accession>A0A3M8DQK0</accession>
<name>A0A3M8DQK0_9BACL</name>
<comment type="caution">
    <text evidence="2">The sequence shown here is derived from an EMBL/GenBank/DDBJ whole genome shotgun (WGS) entry which is preliminary data.</text>
</comment>
<evidence type="ECO:0000256" key="1">
    <source>
        <dbReference type="SAM" id="Phobius"/>
    </source>
</evidence>
<protein>
    <submittedName>
        <fullName evidence="2">Uncharacterized protein</fullName>
    </submittedName>
</protein>
<dbReference type="Proteomes" id="UP000271031">
    <property type="component" value="Unassembled WGS sequence"/>
</dbReference>
<feature type="transmembrane region" description="Helical" evidence="1">
    <location>
        <begin position="68"/>
        <end position="88"/>
    </location>
</feature>